<dbReference type="InterPro" id="IPR035905">
    <property type="entry name" value="Barstar-like_sf"/>
</dbReference>
<dbReference type="EMBL" id="JAVDQH010000003">
    <property type="protein sequence ID" value="MDR6243050.1"/>
    <property type="molecule type" value="Genomic_DNA"/>
</dbReference>
<organism evidence="3 4">
    <name type="scientific">Paenibacillus hunanensis</name>
    <dbReference type="NCBI Taxonomy" id="539262"/>
    <lineage>
        <taxon>Bacteria</taxon>
        <taxon>Bacillati</taxon>
        <taxon>Bacillota</taxon>
        <taxon>Bacilli</taxon>
        <taxon>Bacillales</taxon>
        <taxon>Paenibacillaceae</taxon>
        <taxon>Paenibacillus</taxon>
    </lineage>
</organism>
<protein>
    <submittedName>
        <fullName evidence="3">RNAse (Barnase) inhibitor barstar</fullName>
    </submittedName>
</protein>
<comment type="similarity">
    <text evidence="1">Belongs to the barstar family.</text>
</comment>
<dbReference type="Gene3D" id="3.30.370.10">
    <property type="entry name" value="Barstar-like"/>
    <property type="match status" value="1"/>
</dbReference>
<dbReference type="InterPro" id="IPR000468">
    <property type="entry name" value="Barstar"/>
</dbReference>
<name>A0ABU1IVK8_9BACL</name>
<reference evidence="3 4" key="1">
    <citation type="submission" date="2023-07" db="EMBL/GenBank/DDBJ databases">
        <title>Genomic Encyclopedia of Type Strains, Phase IV (KMG-IV): sequencing the most valuable type-strain genomes for metagenomic binning, comparative biology and taxonomic classification.</title>
        <authorList>
            <person name="Goeker M."/>
        </authorList>
    </citation>
    <scope>NUCLEOTIDE SEQUENCE [LARGE SCALE GENOMIC DNA]</scope>
    <source>
        <strain evidence="3 4">DSM 22170</strain>
    </source>
</reference>
<dbReference type="Proteomes" id="UP001185028">
    <property type="component" value="Unassembled WGS sequence"/>
</dbReference>
<dbReference type="Pfam" id="PF01337">
    <property type="entry name" value="Barstar"/>
    <property type="match status" value="1"/>
</dbReference>
<feature type="domain" description="Barstar (barnase inhibitor)" evidence="2">
    <location>
        <begin position="158"/>
        <end position="222"/>
    </location>
</feature>
<evidence type="ECO:0000313" key="3">
    <source>
        <dbReference type="EMBL" id="MDR6243050.1"/>
    </source>
</evidence>
<evidence type="ECO:0000259" key="2">
    <source>
        <dbReference type="Pfam" id="PF01337"/>
    </source>
</evidence>
<dbReference type="SUPFAM" id="SSF52038">
    <property type="entry name" value="Barstar-related"/>
    <property type="match status" value="1"/>
</dbReference>
<accession>A0ABU1IVK8</accession>
<comment type="caution">
    <text evidence="3">The sequence shown here is derived from an EMBL/GenBank/DDBJ whole genome shotgun (WGS) entry which is preliminary data.</text>
</comment>
<proteinExistence type="inferred from homology"/>
<dbReference type="RefSeq" id="WP_188775488.1">
    <property type="nucleotide sequence ID" value="NZ_BMMB01000004.1"/>
</dbReference>
<sequence>MSDKYRLYDWDEQPIGYFQELRLENDESYRQHLTIYGFRKHLDYIPDQSLDRIYVGILDTGGAMIGQYDFPLKRVLQPAESILFSYDGDWELLVHTYEQVARTRRMFEMWDLLRDPAQLQCGLWVDFNLEERKIWQTVARTYALQTNKWRNQGQTGITIHLDGRLITDEYAFFFMLGEQLNGPAGYYGSSLDALSDCLCGDFGPIPPFTVVWSHYHYMENNELLQRKNENGYTMLKVIQTAISILEESQVTIIKE</sequence>
<gene>
    <name evidence="3" type="ORF">JOC58_000935</name>
</gene>
<evidence type="ECO:0000313" key="4">
    <source>
        <dbReference type="Proteomes" id="UP001185028"/>
    </source>
</evidence>
<evidence type="ECO:0000256" key="1">
    <source>
        <dbReference type="ARBA" id="ARBA00006845"/>
    </source>
</evidence>
<keyword evidence="4" id="KW-1185">Reference proteome</keyword>